<reference evidence="1 2" key="1">
    <citation type="submission" date="2024-07" db="EMBL/GenBank/DDBJ databases">
        <title>Section-level genome sequencing and comparative genomics of Aspergillus sections Usti and Cavernicolus.</title>
        <authorList>
            <consortium name="Lawrence Berkeley National Laboratory"/>
            <person name="Nybo J.L."/>
            <person name="Vesth T.C."/>
            <person name="Theobald S."/>
            <person name="Frisvad J.C."/>
            <person name="Larsen T.O."/>
            <person name="Kjaerboelling I."/>
            <person name="Rothschild-Mancinelli K."/>
            <person name="Lyhne E.K."/>
            <person name="Kogle M.E."/>
            <person name="Barry K."/>
            <person name="Clum A."/>
            <person name="Na H."/>
            <person name="Ledsgaard L."/>
            <person name="Lin J."/>
            <person name="Lipzen A."/>
            <person name="Kuo A."/>
            <person name="Riley R."/>
            <person name="Mondo S."/>
            <person name="Labutti K."/>
            <person name="Haridas S."/>
            <person name="Pangalinan J."/>
            <person name="Salamov A.A."/>
            <person name="Simmons B.A."/>
            <person name="Magnuson J.K."/>
            <person name="Chen J."/>
            <person name="Drula E."/>
            <person name="Henrissat B."/>
            <person name="Wiebenga A."/>
            <person name="Lubbers R.J."/>
            <person name="Gomes A.C."/>
            <person name="Makela M.R."/>
            <person name="Stajich J."/>
            <person name="Grigoriev I.V."/>
            <person name="Mortensen U.H."/>
            <person name="De Vries R.P."/>
            <person name="Baker S.E."/>
            <person name="Andersen M.R."/>
        </authorList>
    </citation>
    <scope>NUCLEOTIDE SEQUENCE [LARGE SCALE GENOMIC DNA]</scope>
    <source>
        <strain evidence="1 2">CBS 123904</strain>
    </source>
</reference>
<organism evidence="1 2">
    <name type="scientific">Aspergillus pseudoustus</name>
    <dbReference type="NCBI Taxonomy" id="1810923"/>
    <lineage>
        <taxon>Eukaryota</taxon>
        <taxon>Fungi</taxon>
        <taxon>Dikarya</taxon>
        <taxon>Ascomycota</taxon>
        <taxon>Pezizomycotina</taxon>
        <taxon>Eurotiomycetes</taxon>
        <taxon>Eurotiomycetidae</taxon>
        <taxon>Eurotiales</taxon>
        <taxon>Aspergillaceae</taxon>
        <taxon>Aspergillus</taxon>
        <taxon>Aspergillus subgen. Nidulantes</taxon>
    </lineage>
</organism>
<evidence type="ECO:0000313" key="2">
    <source>
        <dbReference type="Proteomes" id="UP001610446"/>
    </source>
</evidence>
<dbReference type="Proteomes" id="UP001610446">
    <property type="component" value="Unassembled WGS sequence"/>
</dbReference>
<proteinExistence type="predicted"/>
<dbReference type="EMBL" id="JBFXLU010000531">
    <property type="protein sequence ID" value="KAL2824828.1"/>
    <property type="molecule type" value="Genomic_DNA"/>
</dbReference>
<evidence type="ECO:0000313" key="1">
    <source>
        <dbReference type="EMBL" id="KAL2824828.1"/>
    </source>
</evidence>
<keyword evidence="2" id="KW-1185">Reference proteome</keyword>
<dbReference type="Pfam" id="PF06042">
    <property type="entry name" value="NTP_transf_6"/>
    <property type="match status" value="1"/>
</dbReference>
<gene>
    <name evidence="1" type="ORF">BJY01DRAFT_230385</name>
</gene>
<comment type="caution">
    <text evidence="1">The sequence shown here is derived from an EMBL/GenBank/DDBJ whole genome shotgun (WGS) entry which is preliminary data.</text>
</comment>
<protein>
    <submittedName>
        <fullName evidence="1">Uncharacterized protein</fullName>
    </submittedName>
</protein>
<dbReference type="InterPro" id="IPR009267">
    <property type="entry name" value="NTP_transf_6"/>
</dbReference>
<name>A0ABR4IAS5_9EURO</name>
<sequence length="154" mass="17031">MLTNILSQALELDLYLVYYDKSDISWAAEDAVIQKGQKIFAGDNNSPSSTAPAEIRNQARVHIWYQENRGIDCPQHESSEAAIATFPTTTASLGVRLLPNGDWPETPVGNSQMEPDSVLTSTIYIAPPLRSWRLSLMPDTTSISCEYPALLTRC</sequence>
<accession>A0ABR4IAS5</accession>